<sequence>MTGDRTRAPIRELVADLSDRLESTAELPVARPESAYLGEAEAVASDASSLWLAGHPSRAGDADVSLTVVRARIEHVAELLSNVEDVENDAARDHVEAARELTAEILYRLDDDDPN</sequence>
<accession>A0A1I2WN37</accession>
<evidence type="ECO:0000313" key="2">
    <source>
        <dbReference type="EMBL" id="SFH02582.1"/>
    </source>
</evidence>
<name>A0A1I2WN37_9EURY</name>
<dbReference type="OrthoDB" id="204708at2157"/>
<evidence type="ECO:0000313" key="3">
    <source>
        <dbReference type="Proteomes" id="UP000198876"/>
    </source>
</evidence>
<dbReference type="RefSeq" id="WP_092894019.1">
    <property type="nucleotide sequence ID" value="NZ_FOOQ01000009.1"/>
</dbReference>
<reference evidence="3" key="1">
    <citation type="submission" date="2016-10" db="EMBL/GenBank/DDBJ databases">
        <authorList>
            <person name="Varghese N."/>
            <person name="Submissions S."/>
        </authorList>
    </citation>
    <scope>NUCLEOTIDE SEQUENCE [LARGE SCALE GENOMIC DNA]</scope>
    <source>
        <strain evidence="3">CGMCC 1.7739</strain>
    </source>
</reference>
<dbReference type="InterPro" id="IPR058465">
    <property type="entry name" value="DUF8152"/>
</dbReference>
<dbReference type="Pfam" id="PF26479">
    <property type="entry name" value="DUF8152"/>
    <property type="match status" value="1"/>
</dbReference>
<dbReference type="AlphaFoldDB" id="A0A1I2WN37"/>
<keyword evidence="3" id="KW-1185">Reference proteome</keyword>
<evidence type="ECO:0000259" key="1">
    <source>
        <dbReference type="Pfam" id="PF26479"/>
    </source>
</evidence>
<proteinExistence type="predicted"/>
<dbReference type="Proteomes" id="UP000198876">
    <property type="component" value="Unassembled WGS sequence"/>
</dbReference>
<feature type="domain" description="DUF8152" evidence="1">
    <location>
        <begin position="14"/>
        <end position="110"/>
    </location>
</feature>
<organism evidence="2 3">
    <name type="scientific">Halopelagius inordinatus</name>
    <dbReference type="NCBI Taxonomy" id="553467"/>
    <lineage>
        <taxon>Archaea</taxon>
        <taxon>Methanobacteriati</taxon>
        <taxon>Methanobacteriota</taxon>
        <taxon>Stenosarchaea group</taxon>
        <taxon>Halobacteria</taxon>
        <taxon>Halobacteriales</taxon>
        <taxon>Haloferacaceae</taxon>
    </lineage>
</organism>
<protein>
    <recommendedName>
        <fullName evidence="1">DUF8152 domain-containing protein</fullName>
    </recommendedName>
</protein>
<dbReference type="EMBL" id="FOOQ01000009">
    <property type="protein sequence ID" value="SFH02582.1"/>
    <property type="molecule type" value="Genomic_DNA"/>
</dbReference>
<gene>
    <name evidence="2" type="ORF">SAMN04488063_3610</name>
</gene>